<dbReference type="GO" id="GO:0016787">
    <property type="term" value="F:hydrolase activity"/>
    <property type="evidence" value="ECO:0007669"/>
    <property type="project" value="UniProtKB-KW"/>
</dbReference>
<comment type="similarity">
    <text evidence="2 4">Belongs to the Nudix hydrolase family.</text>
</comment>
<evidence type="ECO:0000313" key="6">
    <source>
        <dbReference type="EMBL" id="PRX07415.1"/>
    </source>
</evidence>
<feature type="domain" description="Nudix hydrolase" evidence="5">
    <location>
        <begin position="1"/>
        <end position="126"/>
    </location>
</feature>
<proteinExistence type="inferred from homology"/>
<evidence type="ECO:0000256" key="3">
    <source>
        <dbReference type="ARBA" id="ARBA00022801"/>
    </source>
</evidence>
<evidence type="ECO:0000256" key="4">
    <source>
        <dbReference type="RuleBase" id="RU003476"/>
    </source>
</evidence>
<evidence type="ECO:0000313" key="7">
    <source>
        <dbReference type="Proteomes" id="UP000239415"/>
    </source>
</evidence>
<dbReference type="PROSITE" id="PS51462">
    <property type="entry name" value="NUDIX"/>
    <property type="match status" value="1"/>
</dbReference>
<accession>A0A2T0JII8</accession>
<evidence type="ECO:0000259" key="5">
    <source>
        <dbReference type="PROSITE" id="PS51462"/>
    </source>
</evidence>
<reference evidence="6 7" key="1">
    <citation type="submission" date="2018-03" db="EMBL/GenBank/DDBJ databases">
        <title>Genomic Encyclopedia of Archaeal and Bacterial Type Strains, Phase II (KMG-II): from individual species to whole genera.</title>
        <authorList>
            <person name="Goeker M."/>
        </authorList>
    </citation>
    <scope>NUCLEOTIDE SEQUENCE [LARGE SCALE GENOMIC DNA]</scope>
    <source>
        <strain evidence="6 7">DSM 43146</strain>
    </source>
</reference>
<comment type="cofactor">
    <cofactor evidence="1">
        <name>Mg(2+)</name>
        <dbReference type="ChEBI" id="CHEBI:18420"/>
    </cofactor>
</comment>
<dbReference type="PANTHER" id="PTHR43046">
    <property type="entry name" value="GDP-MANNOSE MANNOSYL HYDROLASE"/>
    <property type="match status" value="1"/>
</dbReference>
<dbReference type="Pfam" id="PF00293">
    <property type="entry name" value="NUDIX"/>
    <property type="match status" value="1"/>
</dbReference>
<dbReference type="InterPro" id="IPR020476">
    <property type="entry name" value="Nudix_hydrolase"/>
</dbReference>
<gene>
    <name evidence="6" type="ORF">CLV67_14290</name>
</gene>
<keyword evidence="3 4" id="KW-0378">Hydrolase</keyword>
<protein>
    <submittedName>
        <fullName evidence="6">ADP-ribose pyrophosphatase YjhB (NUDIX family)</fullName>
    </submittedName>
</protein>
<dbReference type="AlphaFoldDB" id="A0A2T0JII8"/>
<dbReference type="RefSeq" id="WP_239166876.1">
    <property type="nucleotide sequence ID" value="NZ_BOMO01000163.1"/>
</dbReference>
<dbReference type="PANTHER" id="PTHR43046:SF14">
    <property type="entry name" value="MUTT_NUDIX FAMILY PROTEIN"/>
    <property type="match status" value="1"/>
</dbReference>
<dbReference type="PROSITE" id="PS00893">
    <property type="entry name" value="NUDIX_BOX"/>
    <property type="match status" value="1"/>
</dbReference>
<sequence length="131" mass="13976">MVVAAAWVHVRDRRVLTVRATGSDAFYLPGGKPEPGETDAEAAAREVGEEVGLKVAAESLTHFVTIDAPAHNRPPGTRVSLVCFTGGSAEVEPSPRAEIAELGWFTSADRDRCAPAIQLLLDELLRGDLID</sequence>
<organism evidence="6 7">
    <name type="scientific">Actinoplanes italicus</name>
    <dbReference type="NCBI Taxonomy" id="113567"/>
    <lineage>
        <taxon>Bacteria</taxon>
        <taxon>Bacillati</taxon>
        <taxon>Actinomycetota</taxon>
        <taxon>Actinomycetes</taxon>
        <taxon>Micromonosporales</taxon>
        <taxon>Micromonosporaceae</taxon>
        <taxon>Actinoplanes</taxon>
    </lineage>
</organism>
<dbReference type="InterPro" id="IPR020084">
    <property type="entry name" value="NUDIX_hydrolase_CS"/>
</dbReference>
<dbReference type="Gene3D" id="3.90.79.10">
    <property type="entry name" value="Nucleoside Triphosphate Pyrophosphohydrolase"/>
    <property type="match status" value="1"/>
</dbReference>
<dbReference type="InterPro" id="IPR000086">
    <property type="entry name" value="NUDIX_hydrolase_dom"/>
</dbReference>
<dbReference type="InterPro" id="IPR015797">
    <property type="entry name" value="NUDIX_hydrolase-like_dom_sf"/>
</dbReference>
<evidence type="ECO:0000256" key="1">
    <source>
        <dbReference type="ARBA" id="ARBA00001946"/>
    </source>
</evidence>
<dbReference type="CDD" id="cd04690">
    <property type="entry name" value="NUDIX_Hydrolase"/>
    <property type="match status" value="1"/>
</dbReference>
<dbReference type="SUPFAM" id="SSF55811">
    <property type="entry name" value="Nudix"/>
    <property type="match status" value="1"/>
</dbReference>
<comment type="caution">
    <text evidence="6">The sequence shown here is derived from an EMBL/GenBank/DDBJ whole genome shotgun (WGS) entry which is preliminary data.</text>
</comment>
<dbReference type="PRINTS" id="PR00502">
    <property type="entry name" value="NUDIXFAMILY"/>
</dbReference>
<evidence type="ECO:0000256" key="2">
    <source>
        <dbReference type="ARBA" id="ARBA00005582"/>
    </source>
</evidence>
<dbReference type="EMBL" id="PVMZ01000042">
    <property type="protein sequence ID" value="PRX07415.1"/>
    <property type="molecule type" value="Genomic_DNA"/>
</dbReference>
<dbReference type="Proteomes" id="UP000239415">
    <property type="component" value="Unassembled WGS sequence"/>
</dbReference>
<name>A0A2T0JII8_9ACTN</name>
<keyword evidence="7" id="KW-1185">Reference proteome</keyword>